<name>A0A4P6XIM6_9ASCO</name>
<protein>
    <recommendedName>
        <fullName evidence="3">Arrestin-like N-terminal domain-containing protein</fullName>
    </recommendedName>
</protein>
<dbReference type="PANTHER" id="PTHR36419">
    <property type="entry name" value="ARRESTIN FAMILY PROTEIN 1"/>
    <property type="match status" value="1"/>
</dbReference>
<gene>
    <name evidence="1" type="ORF">METSCH_A03030</name>
</gene>
<dbReference type="EMBL" id="CP034456">
    <property type="protein sequence ID" value="QBM85678.1"/>
    <property type="molecule type" value="Genomic_DNA"/>
</dbReference>
<dbReference type="Proteomes" id="UP000292447">
    <property type="component" value="Chromosome I"/>
</dbReference>
<evidence type="ECO:0000313" key="2">
    <source>
        <dbReference type="Proteomes" id="UP000292447"/>
    </source>
</evidence>
<evidence type="ECO:0000313" key="1">
    <source>
        <dbReference type="EMBL" id="QBM85678.1"/>
    </source>
</evidence>
<dbReference type="AlphaFoldDB" id="A0A4P6XIM6"/>
<keyword evidence="2" id="KW-1185">Reference proteome</keyword>
<dbReference type="GO" id="GO:0000917">
    <property type="term" value="P:division septum assembly"/>
    <property type="evidence" value="ECO:0007669"/>
    <property type="project" value="TreeGrafter"/>
</dbReference>
<reference evidence="2" key="1">
    <citation type="submission" date="2019-03" db="EMBL/GenBank/DDBJ databases">
        <title>Snf2 controls pulcherriminic acid biosynthesis and connects pigmentation and antifungal activity of the yeast Metschnikowia pulcherrima.</title>
        <authorList>
            <person name="Gore-Lloyd D."/>
            <person name="Sumann I."/>
            <person name="Brachmann A.O."/>
            <person name="Schneeberger K."/>
            <person name="Ortiz-Merino R.A."/>
            <person name="Moreno-Beltran M."/>
            <person name="Schlaefli M."/>
            <person name="Kirner P."/>
            <person name="Santos Kron A."/>
            <person name="Wolfe K.H."/>
            <person name="Piel J."/>
            <person name="Ahrens C.H."/>
            <person name="Henk D."/>
            <person name="Freimoser F.M."/>
        </authorList>
    </citation>
    <scope>NUCLEOTIDE SEQUENCE [LARGE SCALE GENOMIC DNA]</scope>
    <source>
        <strain evidence="2">APC 1.2</strain>
    </source>
</reference>
<evidence type="ECO:0008006" key="3">
    <source>
        <dbReference type="Google" id="ProtNLM"/>
    </source>
</evidence>
<dbReference type="InterPro" id="IPR053060">
    <property type="entry name" value="Cytokinesis_Signaling_Reg"/>
</dbReference>
<sequence length="440" mass="49627">MPPKSECPVHINLRSDGHALVKGSPGVPNSIPRIQTVIEIRPVKSPTFDCRSVAIELLATQKVGTLSLLSSSETVKQTRVFADPLSYAPPMGQFSQVMLGLDVPLLIPLDRDLTPSCYIETWAATTIYTLNVRVSVGTSVANEQYYMRDFPIPLKMYDTLPLYRQFNEPVCESQVSADKQVLVDITLPASAVGPQDVINISAKVAANHLYHKRKKNLQLKLITLQLKEIFEGFDGGLPARKENKLFLETKTHECLLTTEGITDAFSFKFPHENDILELYSANTQDHLKANVTQISATFNKNKNCQKLADGVPFSHVQGFTLLGKLFSIRYEFVLKVKLAHGKDMIVSIPLTVSPFNRASSTYLMLWIMSECQSARDIFGRDTVADIVTCRRLDDMYRLTRRFCEPPVVYSYNPLDWVELGYNPDAFYSPRSERRYVCEID</sequence>
<dbReference type="STRING" id="2163413.A0A4P6XIM6"/>
<dbReference type="GO" id="GO:0000935">
    <property type="term" value="C:division septum"/>
    <property type="evidence" value="ECO:0007669"/>
    <property type="project" value="TreeGrafter"/>
</dbReference>
<proteinExistence type="predicted"/>
<dbReference type="PANTHER" id="PTHR36419:SF1">
    <property type="entry name" value="RHO1 GEF LOCALIZING PROTEIN 1"/>
    <property type="match status" value="1"/>
</dbReference>
<accession>A0A4P6XIM6</accession>
<organism evidence="1 2">
    <name type="scientific">Metschnikowia aff. pulcherrima</name>
    <dbReference type="NCBI Taxonomy" id="2163413"/>
    <lineage>
        <taxon>Eukaryota</taxon>
        <taxon>Fungi</taxon>
        <taxon>Dikarya</taxon>
        <taxon>Ascomycota</taxon>
        <taxon>Saccharomycotina</taxon>
        <taxon>Pichiomycetes</taxon>
        <taxon>Metschnikowiaceae</taxon>
        <taxon>Metschnikowia</taxon>
    </lineage>
</organism>